<dbReference type="RefSeq" id="WP_207395976.1">
    <property type="nucleotide sequence ID" value="NZ_JABRWO010000004.1"/>
</dbReference>
<comment type="caution">
    <text evidence="3">The sequence shown here is derived from an EMBL/GenBank/DDBJ whole genome shotgun (WGS) entry which is preliminary data.</text>
</comment>
<dbReference type="AlphaFoldDB" id="A0A7V8V401"/>
<dbReference type="InterPro" id="IPR050463">
    <property type="entry name" value="Gfo/Idh/MocA_oxidrdct_glycsds"/>
</dbReference>
<dbReference type="Pfam" id="PF01408">
    <property type="entry name" value="GFO_IDH_MocA"/>
    <property type="match status" value="1"/>
</dbReference>
<accession>A0A7V8V401</accession>
<protein>
    <submittedName>
        <fullName evidence="3">Inositol 2-dehydrogenase/D-chiro-inositol 3-dehydrogenase</fullName>
        <ecNumber evidence="3">1.1.1.18</ecNumber>
    </submittedName>
</protein>
<proteinExistence type="predicted"/>
<dbReference type="GO" id="GO:0000166">
    <property type="term" value="F:nucleotide binding"/>
    <property type="evidence" value="ECO:0007669"/>
    <property type="project" value="InterPro"/>
</dbReference>
<dbReference type="EMBL" id="JABRWO010000004">
    <property type="protein sequence ID" value="MBA2114513.1"/>
    <property type="molecule type" value="Genomic_DNA"/>
</dbReference>
<dbReference type="PROSITE" id="PS51318">
    <property type="entry name" value="TAT"/>
    <property type="match status" value="1"/>
</dbReference>
<sequence>MSEPFRHPTPVTRRSFLRASGSIAAGASMVIPAAVHGEQSPQKVRLGIVGGRFGLGFQFHEHPMCEVNGVAELRPERLDALSKTYQCSTKYESLEAMLAQAKDIDAVAIFTEAPNHVPHSLAALNAGKHVLCAVPVAMNLEECEQLIEAVQRTGLTFMMAETSYWQQSTITARKMFEEGSFGQLIYCESAYQHDGLDTLFMENGKRTWRYGFPPMHYPTHCTAHFVSVTGERLTEVACQGWGDEAESLKDNAYDNPFWNGSANFKSESGLTFNMRVWWKGAHRGGERAEWIGDKMSFYGHDPNGLGPIVVRSGNQTEKDDGGFVRSLPQYEKYNVPAWWQTDMLPKPLRHNSGHEGSHTFITHEFIDSLANNRRPAVDVYEAVAYTAPGIVAHQSALKGGQQLKVPNFGRAT</sequence>
<dbReference type="Gene3D" id="3.40.50.720">
    <property type="entry name" value="NAD(P)-binding Rossmann-like Domain"/>
    <property type="match status" value="1"/>
</dbReference>
<organism evidence="3 4">
    <name type="scientific">Bremerella alba</name>
    <dbReference type="NCBI Taxonomy" id="980252"/>
    <lineage>
        <taxon>Bacteria</taxon>
        <taxon>Pseudomonadati</taxon>
        <taxon>Planctomycetota</taxon>
        <taxon>Planctomycetia</taxon>
        <taxon>Pirellulales</taxon>
        <taxon>Pirellulaceae</taxon>
        <taxon>Bremerella</taxon>
    </lineage>
</organism>
<gene>
    <name evidence="3" type="primary">iolG_13</name>
    <name evidence="3" type="ORF">HOV93_16790</name>
</gene>
<dbReference type="EC" id="1.1.1.18" evidence="3"/>
<evidence type="ECO:0000313" key="3">
    <source>
        <dbReference type="EMBL" id="MBA2114513.1"/>
    </source>
</evidence>
<evidence type="ECO:0000313" key="4">
    <source>
        <dbReference type="Proteomes" id="UP000551616"/>
    </source>
</evidence>
<reference evidence="3 4" key="1">
    <citation type="submission" date="2020-05" db="EMBL/GenBank/DDBJ databases">
        <title>Bremerella alba sp. nov., a novel planctomycete isolated from the surface of the macroalga Fucus spiralis.</title>
        <authorList>
            <person name="Godinho O."/>
            <person name="Botelho R."/>
            <person name="Albuquerque L."/>
            <person name="Wiegand S."/>
            <person name="Da Costa M.S."/>
            <person name="Lobo-Da-Cunha A."/>
            <person name="Jogler C."/>
            <person name="Lage O.M."/>
        </authorList>
    </citation>
    <scope>NUCLEOTIDE SEQUENCE [LARGE SCALE GENOMIC DNA]</scope>
    <source>
        <strain evidence="3 4">FF15</strain>
    </source>
</reference>
<dbReference type="SUPFAM" id="SSF51735">
    <property type="entry name" value="NAD(P)-binding Rossmann-fold domains"/>
    <property type="match status" value="1"/>
</dbReference>
<dbReference type="InterPro" id="IPR036291">
    <property type="entry name" value="NAD(P)-bd_dom_sf"/>
</dbReference>
<evidence type="ECO:0000259" key="2">
    <source>
        <dbReference type="Pfam" id="PF01408"/>
    </source>
</evidence>
<dbReference type="InterPro" id="IPR006311">
    <property type="entry name" value="TAT_signal"/>
</dbReference>
<keyword evidence="1 3" id="KW-0560">Oxidoreductase</keyword>
<feature type="domain" description="Gfo/Idh/MocA-like oxidoreductase N-terminal" evidence="2">
    <location>
        <begin position="45"/>
        <end position="159"/>
    </location>
</feature>
<name>A0A7V8V401_9BACT</name>
<dbReference type="PANTHER" id="PTHR43818:SF11">
    <property type="entry name" value="BCDNA.GH03377"/>
    <property type="match status" value="1"/>
</dbReference>
<dbReference type="InterPro" id="IPR000683">
    <property type="entry name" value="Gfo/Idh/MocA-like_OxRdtase_N"/>
</dbReference>
<dbReference type="SUPFAM" id="SSF55347">
    <property type="entry name" value="Glyceraldehyde-3-phosphate dehydrogenase-like, C-terminal domain"/>
    <property type="match status" value="1"/>
</dbReference>
<dbReference type="PANTHER" id="PTHR43818">
    <property type="entry name" value="BCDNA.GH03377"/>
    <property type="match status" value="1"/>
</dbReference>
<dbReference type="Gene3D" id="3.30.360.10">
    <property type="entry name" value="Dihydrodipicolinate Reductase, domain 2"/>
    <property type="match status" value="1"/>
</dbReference>
<dbReference type="GO" id="GO:0050112">
    <property type="term" value="F:inositol 2-dehydrogenase (NAD+) activity"/>
    <property type="evidence" value="ECO:0007669"/>
    <property type="project" value="UniProtKB-EC"/>
</dbReference>
<evidence type="ECO:0000256" key="1">
    <source>
        <dbReference type="ARBA" id="ARBA00023002"/>
    </source>
</evidence>
<keyword evidence="4" id="KW-1185">Reference proteome</keyword>
<dbReference type="Proteomes" id="UP000551616">
    <property type="component" value="Unassembled WGS sequence"/>
</dbReference>